<feature type="domain" description="Carbohydrate kinase PfkB" evidence="3">
    <location>
        <begin position="115"/>
        <end position="394"/>
    </location>
</feature>
<comment type="caution">
    <text evidence="4">The sequence shown here is derived from an EMBL/GenBank/DDBJ whole genome shotgun (WGS) entry which is preliminary data.</text>
</comment>
<dbReference type="GO" id="GO:0016301">
    <property type="term" value="F:kinase activity"/>
    <property type="evidence" value="ECO:0007669"/>
    <property type="project" value="UniProtKB-KW"/>
</dbReference>
<evidence type="ECO:0000256" key="1">
    <source>
        <dbReference type="ARBA" id="ARBA00022679"/>
    </source>
</evidence>
<evidence type="ECO:0000313" key="4">
    <source>
        <dbReference type="EMBL" id="PIR06345.1"/>
    </source>
</evidence>
<dbReference type="AlphaFoldDB" id="A0A2H0NDW0"/>
<accession>A0A2H0NDW0</accession>
<organism evidence="4 5">
    <name type="scientific">Candidatus Jorgensenbacteria bacterium CG11_big_fil_rev_8_21_14_0_20_38_23</name>
    <dbReference type="NCBI Taxonomy" id="1974594"/>
    <lineage>
        <taxon>Bacteria</taxon>
        <taxon>Candidatus Joergenseniibacteriota</taxon>
    </lineage>
</organism>
<protein>
    <recommendedName>
        <fullName evidence="3">Carbohydrate kinase PfkB domain-containing protein</fullName>
    </recommendedName>
</protein>
<dbReference type="InterPro" id="IPR029056">
    <property type="entry name" value="Ribokinase-like"/>
</dbReference>
<proteinExistence type="predicted"/>
<keyword evidence="2" id="KW-0418">Kinase</keyword>
<dbReference type="PANTHER" id="PTHR10584">
    <property type="entry name" value="SUGAR KINASE"/>
    <property type="match status" value="1"/>
</dbReference>
<evidence type="ECO:0000259" key="3">
    <source>
        <dbReference type="Pfam" id="PF00294"/>
    </source>
</evidence>
<dbReference type="SUPFAM" id="SSF53613">
    <property type="entry name" value="Ribokinase-like"/>
    <property type="match status" value="1"/>
</dbReference>
<name>A0A2H0NDW0_9BACT</name>
<gene>
    <name evidence="4" type="ORF">COV54_02585</name>
</gene>
<reference evidence="4 5" key="1">
    <citation type="submission" date="2017-09" db="EMBL/GenBank/DDBJ databases">
        <title>Depth-based differentiation of microbial function through sediment-hosted aquifers and enrichment of novel symbionts in the deep terrestrial subsurface.</title>
        <authorList>
            <person name="Probst A.J."/>
            <person name="Ladd B."/>
            <person name="Jarett J.K."/>
            <person name="Geller-Mcgrath D.E."/>
            <person name="Sieber C.M."/>
            <person name="Emerson J.B."/>
            <person name="Anantharaman K."/>
            <person name="Thomas B.C."/>
            <person name="Malmstrom R."/>
            <person name="Stieglmeier M."/>
            <person name="Klingl A."/>
            <person name="Woyke T."/>
            <person name="Ryan C.M."/>
            <person name="Banfield J.F."/>
        </authorList>
    </citation>
    <scope>NUCLEOTIDE SEQUENCE [LARGE SCALE GENOMIC DNA]</scope>
    <source>
        <strain evidence="4">CG11_big_fil_rev_8_21_14_0_20_38_23</strain>
    </source>
</reference>
<dbReference type="EMBL" id="PCWR01000057">
    <property type="protein sequence ID" value="PIR06345.1"/>
    <property type="molecule type" value="Genomic_DNA"/>
</dbReference>
<dbReference type="InterPro" id="IPR011611">
    <property type="entry name" value="PfkB_dom"/>
</dbReference>
<sequence>MNFLPSSSISKIQSNCDWLKIAAIRESKGGQYGCHSLLDSGLKNKNYLFGMNRVFYSFFNNLLKYLKELFFGIIIKMNDIIAIGSATRDAFFKVNFKLTHFLKAASGWAYLLPLGEKLEVEDVFFTIGGNAINASVTFSRQGLRTACLAKIGEDVSGEEIRRRLKKEGVSLNLLIQTSKKPTAYSVLLLSSGERTILNYRGASDTLDFSDLDFKKLKSRWWYVSLTGRSIKIFQRLIKFASKNNISVAVNPSGYHLSHRPQEILASLKDITFLVLNEEEAARLTGISFKKEKEVFKKLDKLMPGILAVTNGKKGATISDGRFVYKVDTFQEKKLVDRTGAGDAFGSGFTAFLVQKGFNRFNISQLKPEDVIGAAQLASANATAVVEKMGATEGILTKEEFQNPRWKNLKIRIKRI</sequence>
<dbReference type="PANTHER" id="PTHR10584:SF166">
    <property type="entry name" value="RIBOKINASE"/>
    <property type="match status" value="1"/>
</dbReference>
<keyword evidence="1" id="KW-0808">Transferase</keyword>
<dbReference type="Proteomes" id="UP000228867">
    <property type="component" value="Unassembled WGS sequence"/>
</dbReference>
<evidence type="ECO:0000313" key="5">
    <source>
        <dbReference type="Proteomes" id="UP000228867"/>
    </source>
</evidence>
<dbReference type="Gene3D" id="3.40.1190.20">
    <property type="match status" value="1"/>
</dbReference>
<dbReference type="Pfam" id="PF00294">
    <property type="entry name" value="PfkB"/>
    <property type="match status" value="1"/>
</dbReference>
<evidence type="ECO:0000256" key="2">
    <source>
        <dbReference type="ARBA" id="ARBA00022777"/>
    </source>
</evidence>